<sequence>MLRKNSLKFPKYWQPLQSFGVANFSTRIIHRTAQGNFHIWSSRRFRKRHSSEIKSGTSDLISSKLKPFKYWTWQLDNLTWWIGFIFTLGSILFVVGAIPMMFPHPPLERISVINFIGSVCFTLGSYAAFLEAINLNLDVTLIRDAEILEEKIGTVCHPVPKLIKIKWFAWQPDHLEYWGTFIQFIGACLFNINCFFAMVQGLSWQSDDLLIWIPSTLASLHFCNASYLAVVEVSHSYWSWHFKEIEWWIVVLNLGGSLGFLSSSVFGFFGQVTIICCQEWGTNFSFLSGSLLFLGGSYLMIPEMLQE</sequence>
<feature type="transmembrane region" description="Helical" evidence="1">
    <location>
        <begin position="110"/>
        <end position="129"/>
    </location>
</feature>
<keyword evidence="1" id="KW-0472">Membrane</keyword>
<dbReference type="Proteomes" id="UP000248272">
    <property type="component" value="Unassembled WGS sequence"/>
</dbReference>
<feature type="transmembrane region" description="Helical" evidence="1">
    <location>
        <begin position="78"/>
        <end position="98"/>
    </location>
</feature>
<organism evidence="2 3">
    <name type="scientific">Microcystis aeruginosa Sj</name>
    <dbReference type="NCBI Taxonomy" id="1979544"/>
    <lineage>
        <taxon>Bacteria</taxon>
        <taxon>Bacillati</taxon>
        <taxon>Cyanobacteriota</taxon>
        <taxon>Cyanophyceae</taxon>
        <taxon>Oscillatoriophycideae</taxon>
        <taxon>Chroococcales</taxon>
        <taxon>Microcystaceae</taxon>
        <taxon>Microcystis</taxon>
    </lineage>
</organism>
<proteinExistence type="predicted"/>
<evidence type="ECO:0000256" key="1">
    <source>
        <dbReference type="SAM" id="Phobius"/>
    </source>
</evidence>
<dbReference type="EMBL" id="BDSG01000001">
    <property type="protein sequence ID" value="GBL08590.1"/>
    <property type="molecule type" value="Genomic_DNA"/>
</dbReference>
<feature type="transmembrane region" description="Helical" evidence="1">
    <location>
        <begin position="247"/>
        <end position="269"/>
    </location>
</feature>
<keyword evidence="1" id="KW-0812">Transmembrane</keyword>
<evidence type="ECO:0000313" key="2">
    <source>
        <dbReference type="EMBL" id="GBL08590.1"/>
    </source>
</evidence>
<name>A0A2Z6UU86_MICAE</name>
<dbReference type="RefSeq" id="WP_110577601.1">
    <property type="nucleotide sequence ID" value="NZ_BDSG01000001.1"/>
</dbReference>
<keyword evidence="1" id="KW-1133">Transmembrane helix</keyword>
<evidence type="ECO:0008006" key="4">
    <source>
        <dbReference type="Google" id="ProtNLM"/>
    </source>
</evidence>
<evidence type="ECO:0000313" key="3">
    <source>
        <dbReference type="Proteomes" id="UP000248272"/>
    </source>
</evidence>
<comment type="caution">
    <text evidence="2">The sequence shown here is derived from an EMBL/GenBank/DDBJ whole genome shotgun (WGS) entry which is preliminary data.</text>
</comment>
<gene>
    <name evidence="2" type="ORF">MSj_00063</name>
</gene>
<feature type="transmembrane region" description="Helical" evidence="1">
    <location>
        <begin position="209"/>
        <end position="227"/>
    </location>
</feature>
<protein>
    <recommendedName>
        <fullName evidence="4">YrhK domain-containing protein</fullName>
    </recommendedName>
</protein>
<accession>A0A2Z6UU86</accession>
<feature type="transmembrane region" description="Helical" evidence="1">
    <location>
        <begin position="281"/>
        <end position="301"/>
    </location>
</feature>
<dbReference type="AlphaFoldDB" id="A0A2Z6UU86"/>
<reference evidence="2 3" key="1">
    <citation type="journal article" date="2018" name="Front. Microbiol.">
        <title>Adaptation of the Freshwater Bloom-Forming Cyanobacterium Microcystis aeruginosa to Brackish Water Is Driven by Recent Horizontal Transfer of Sucrose Genes.</title>
        <authorList>
            <person name="Tanabe Y."/>
            <person name="Hodoki Y."/>
            <person name="Sano T."/>
            <person name="Tada K."/>
            <person name="Watanabe M.M."/>
        </authorList>
    </citation>
    <scope>NUCLEOTIDE SEQUENCE [LARGE SCALE GENOMIC DNA]</scope>
    <source>
        <strain evidence="2 3">Sj</strain>
    </source>
</reference>
<feature type="transmembrane region" description="Helical" evidence="1">
    <location>
        <begin position="177"/>
        <end position="197"/>
    </location>
</feature>